<keyword evidence="2 5" id="KW-0812">Transmembrane</keyword>
<dbReference type="Proteomes" id="UP000627715">
    <property type="component" value="Unassembled WGS sequence"/>
</dbReference>
<evidence type="ECO:0000256" key="2">
    <source>
        <dbReference type="ARBA" id="ARBA00022692"/>
    </source>
</evidence>
<dbReference type="RefSeq" id="WP_068813138.1">
    <property type="nucleotide sequence ID" value="NZ_BMIY01000005.1"/>
</dbReference>
<dbReference type="SUPFAM" id="SSF101908">
    <property type="entry name" value="Putative isomerase YbhE"/>
    <property type="match status" value="1"/>
</dbReference>
<keyword evidence="8" id="KW-1185">Reference proteome</keyword>
<keyword evidence="4 5" id="KW-0472">Membrane</keyword>
<reference evidence="7" key="2">
    <citation type="submission" date="2020-09" db="EMBL/GenBank/DDBJ databases">
        <authorList>
            <person name="Sun Q."/>
            <person name="Zhou Y."/>
        </authorList>
    </citation>
    <scope>NUCLEOTIDE SEQUENCE</scope>
    <source>
        <strain evidence="7">CGMCC 1.15425</strain>
    </source>
</reference>
<name>A0A917LVD7_9GAMM</name>
<dbReference type="AlphaFoldDB" id="A0A917LVD7"/>
<dbReference type="InterPro" id="IPR035906">
    <property type="entry name" value="MetI-like_sf"/>
</dbReference>
<dbReference type="PROSITE" id="PS50928">
    <property type="entry name" value="ABC_TM1"/>
    <property type="match status" value="1"/>
</dbReference>
<proteinExistence type="inferred from homology"/>
<dbReference type="Pfam" id="PF00528">
    <property type="entry name" value="BPD_transp_1"/>
    <property type="match status" value="1"/>
</dbReference>
<reference evidence="7" key="1">
    <citation type="journal article" date="2014" name="Int. J. Syst. Evol. Microbiol.">
        <title>Complete genome sequence of Corynebacterium casei LMG S-19264T (=DSM 44701T), isolated from a smear-ripened cheese.</title>
        <authorList>
            <consortium name="US DOE Joint Genome Institute (JGI-PGF)"/>
            <person name="Walter F."/>
            <person name="Albersmeier A."/>
            <person name="Kalinowski J."/>
            <person name="Ruckert C."/>
        </authorList>
    </citation>
    <scope>NUCLEOTIDE SEQUENCE</scope>
    <source>
        <strain evidence="7">CGMCC 1.15425</strain>
    </source>
</reference>
<evidence type="ECO:0000313" key="7">
    <source>
        <dbReference type="EMBL" id="GGG57628.1"/>
    </source>
</evidence>
<evidence type="ECO:0000256" key="5">
    <source>
        <dbReference type="RuleBase" id="RU363032"/>
    </source>
</evidence>
<feature type="transmembrane region" description="Helical" evidence="5">
    <location>
        <begin position="539"/>
        <end position="558"/>
    </location>
</feature>
<dbReference type="Gene3D" id="1.10.3720.10">
    <property type="entry name" value="MetI-like"/>
    <property type="match status" value="1"/>
</dbReference>
<dbReference type="GO" id="GO:0005886">
    <property type="term" value="C:plasma membrane"/>
    <property type="evidence" value="ECO:0007669"/>
    <property type="project" value="UniProtKB-SubCell"/>
</dbReference>
<feature type="transmembrane region" description="Helical" evidence="5">
    <location>
        <begin position="735"/>
        <end position="756"/>
    </location>
</feature>
<protein>
    <submittedName>
        <fullName evidence="7">Phosphate ABC transporter permease</fullName>
    </submittedName>
</protein>
<evidence type="ECO:0000313" key="8">
    <source>
        <dbReference type="Proteomes" id="UP000627715"/>
    </source>
</evidence>
<evidence type="ECO:0000256" key="1">
    <source>
        <dbReference type="ARBA" id="ARBA00004651"/>
    </source>
</evidence>
<dbReference type="PANTHER" id="PTHR42727">
    <property type="entry name" value="PHOSPHATE TRANSPORT SYSTEM PERMEASE PROTEIN"/>
    <property type="match status" value="1"/>
</dbReference>
<accession>A0A917LVD7</accession>
<dbReference type="GO" id="GO:0055085">
    <property type="term" value="P:transmembrane transport"/>
    <property type="evidence" value="ECO:0007669"/>
    <property type="project" value="InterPro"/>
</dbReference>
<dbReference type="InterPro" id="IPR015943">
    <property type="entry name" value="WD40/YVTN_repeat-like_dom_sf"/>
</dbReference>
<sequence>MTDFRLPDLPSESASQRSLLPNAEQRKALRQKRARRDQYSRWGITASGFGVVIALLTIFVYLFYEVAPILKGATIEEDVQYSLSQTGLEDVEHLVLERYETLAIAYSPDGQVVVFDVANGAPEARFDVPKPEGSQFHSFFSAEAISATQVYGLDNGQAVVVRHGFDISFPNDQRQLTPKLEFPLGESAITIDDQGQPLKLISMETQTRGRNASAIAALTEDNRLLLASLTGRENLLTGQVQITRQVTELPAPPGGTGDISKLMVDKALRSLFALDEDGRVHYYDISNPAEARLVESVDVGGGNEVSASAFLVGGVSLIFGNDAGELSQWFLVRDDQNQYRLEEIRSFRSHKAAIREITPEYTRKGFIAVDADGQIGVHYGTSSRTLYLDSHADVPIEEMAISQINTRLLWLDQDNQLVSAELWNEHPQLSWAAMWNKVWYEGREDPEYIWQSSSATDEFESKFSLVPLSVGTLKAAFYAMLFAMPLAIAGAIYTAYFMTPKLRGVVKPSIEIMEALPTVILGFLAGLWLAPFVENELPAVFSFLILMPVVMILFAFAWSKLPTRWRLLVPEGWEAAALVPVILIFGTLCLQASPWMEVWFFGGSMRQWFTDIGINYDQRNALIVGIAMGFAVIPTIFSIAEDAVFTVPRHLTQGSLALGATRWQTMIGVVLPTASPGIFSAVMMGFGRAVGETMIVLMATGNSPVVNFNIFEGMRTLSANIAVELPETAVGSSHFRVLFLAALVLLALTFIVNTLAEIIRQRLRQRYSSL</sequence>
<feature type="transmembrane region" description="Helical" evidence="5">
    <location>
        <begin position="475"/>
        <end position="498"/>
    </location>
</feature>
<feature type="transmembrane region" description="Helical" evidence="5">
    <location>
        <begin position="578"/>
        <end position="601"/>
    </location>
</feature>
<feature type="transmembrane region" description="Helical" evidence="5">
    <location>
        <begin position="510"/>
        <end position="533"/>
    </location>
</feature>
<dbReference type="PANTHER" id="PTHR42727:SF1">
    <property type="entry name" value="PHOSPHATE TRANSPORT SYSTEM PERMEASE"/>
    <property type="match status" value="1"/>
</dbReference>
<gene>
    <name evidence="7" type="ORF">GCM10011403_13630</name>
</gene>
<feature type="domain" description="ABC transmembrane type-1" evidence="6">
    <location>
        <begin position="469"/>
        <end position="756"/>
    </location>
</feature>
<comment type="subcellular location">
    <subcellularLocation>
        <location evidence="1 5">Cell membrane</location>
        <topology evidence="1 5">Multi-pass membrane protein</topology>
    </subcellularLocation>
</comment>
<dbReference type="EMBL" id="BMIY01000005">
    <property type="protein sequence ID" value="GGG57628.1"/>
    <property type="molecule type" value="Genomic_DNA"/>
</dbReference>
<dbReference type="SUPFAM" id="SSF161098">
    <property type="entry name" value="MetI-like"/>
    <property type="match status" value="1"/>
</dbReference>
<dbReference type="CDD" id="cd06261">
    <property type="entry name" value="TM_PBP2"/>
    <property type="match status" value="1"/>
</dbReference>
<dbReference type="Gene3D" id="2.130.10.10">
    <property type="entry name" value="YVTN repeat-like/Quinoprotein amine dehydrogenase"/>
    <property type="match status" value="1"/>
</dbReference>
<dbReference type="OrthoDB" id="9785113at2"/>
<organism evidence="7 8">
    <name type="scientific">Pseudohongiella nitratireducens</name>
    <dbReference type="NCBI Taxonomy" id="1768907"/>
    <lineage>
        <taxon>Bacteria</taxon>
        <taxon>Pseudomonadati</taxon>
        <taxon>Pseudomonadota</taxon>
        <taxon>Gammaproteobacteria</taxon>
        <taxon>Pseudomonadales</taxon>
        <taxon>Pseudohongiellaceae</taxon>
        <taxon>Pseudohongiella</taxon>
    </lineage>
</organism>
<feature type="transmembrane region" description="Helical" evidence="5">
    <location>
        <begin position="666"/>
        <end position="686"/>
    </location>
</feature>
<keyword evidence="3 5" id="KW-1133">Transmembrane helix</keyword>
<evidence type="ECO:0000256" key="3">
    <source>
        <dbReference type="ARBA" id="ARBA00022989"/>
    </source>
</evidence>
<comment type="caution">
    <text evidence="7">The sequence shown here is derived from an EMBL/GenBank/DDBJ whole genome shotgun (WGS) entry which is preliminary data.</text>
</comment>
<comment type="similarity">
    <text evidence="5">Belongs to the binding-protein-dependent transport system permease family.</text>
</comment>
<feature type="transmembrane region" description="Helical" evidence="5">
    <location>
        <begin position="621"/>
        <end position="645"/>
    </location>
</feature>
<keyword evidence="5" id="KW-0813">Transport</keyword>
<evidence type="ECO:0000259" key="6">
    <source>
        <dbReference type="PROSITE" id="PS50928"/>
    </source>
</evidence>
<dbReference type="InterPro" id="IPR000515">
    <property type="entry name" value="MetI-like"/>
</dbReference>
<feature type="transmembrane region" description="Helical" evidence="5">
    <location>
        <begin position="42"/>
        <end position="64"/>
    </location>
</feature>
<evidence type="ECO:0000256" key="4">
    <source>
        <dbReference type="ARBA" id="ARBA00023136"/>
    </source>
</evidence>